<dbReference type="AlphaFoldDB" id="A0A6A0A0H4"/>
<organism evidence="1 2">
    <name type="scientific">Haematococcus lacustris</name>
    <name type="common">Green alga</name>
    <name type="synonym">Haematococcus pluvialis</name>
    <dbReference type="NCBI Taxonomy" id="44745"/>
    <lineage>
        <taxon>Eukaryota</taxon>
        <taxon>Viridiplantae</taxon>
        <taxon>Chlorophyta</taxon>
        <taxon>core chlorophytes</taxon>
        <taxon>Chlorophyceae</taxon>
        <taxon>CS clade</taxon>
        <taxon>Chlamydomonadales</taxon>
        <taxon>Haematococcaceae</taxon>
        <taxon>Haematococcus</taxon>
    </lineage>
</organism>
<dbReference type="EMBL" id="BLLF01001993">
    <property type="protein sequence ID" value="GFH22222.1"/>
    <property type="molecule type" value="Genomic_DNA"/>
</dbReference>
<accession>A0A6A0A0H4</accession>
<evidence type="ECO:0000313" key="1">
    <source>
        <dbReference type="EMBL" id="GFH22222.1"/>
    </source>
</evidence>
<name>A0A6A0A0H4_HAELA</name>
<comment type="caution">
    <text evidence="1">The sequence shown here is derived from an EMBL/GenBank/DDBJ whole genome shotgun (WGS) entry which is preliminary data.</text>
</comment>
<sequence length="81" mass="8221">MDVLYAALGQFLVPEDLDLQPNSILRGCDDATVAAVNAATGAVRNAGATGAVAGNANSINITQPVTNFRTQLSFRAATSAA</sequence>
<dbReference type="Proteomes" id="UP000485058">
    <property type="component" value="Unassembled WGS sequence"/>
</dbReference>
<reference evidence="1 2" key="1">
    <citation type="submission" date="2020-02" db="EMBL/GenBank/DDBJ databases">
        <title>Draft genome sequence of Haematococcus lacustris strain NIES-144.</title>
        <authorList>
            <person name="Morimoto D."/>
            <person name="Nakagawa S."/>
            <person name="Yoshida T."/>
            <person name="Sawayama S."/>
        </authorList>
    </citation>
    <scope>NUCLEOTIDE SEQUENCE [LARGE SCALE GENOMIC DNA]</scope>
    <source>
        <strain evidence="1 2">NIES-144</strain>
    </source>
</reference>
<keyword evidence="2" id="KW-1185">Reference proteome</keyword>
<proteinExistence type="predicted"/>
<evidence type="ECO:0000313" key="2">
    <source>
        <dbReference type="Proteomes" id="UP000485058"/>
    </source>
</evidence>
<protein>
    <submittedName>
        <fullName evidence="1">Uncharacterized protein</fullName>
    </submittedName>
</protein>
<gene>
    <name evidence="1" type="ORF">HaLaN_19651</name>
</gene>